<evidence type="ECO:0000313" key="4">
    <source>
        <dbReference type="EMBL" id="PAN40230.1"/>
    </source>
</evidence>
<dbReference type="AlphaFoldDB" id="A0A2S3IAL7"/>
<dbReference type="Gramene" id="PAN40230">
    <property type="protein sequence ID" value="PAN40230"/>
    <property type="gene ID" value="PAHAL_7G301000"/>
</dbReference>
<dbReference type="InterPro" id="IPR003245">
    <property type="entry name" value="Phytocyanin_dom"/>
</dbReference>
<gene>
    <name evidence="4" type="ORF">PAHAL_7G301000</name>
</gene>
<protein>
    <recommendedName>
        <fullName evidence="3">Phytocyanin domain-containing protein</fullName>
    </recommendedName>
</protein>
<proteinExistence type="predicted"/>
<feature type="domain" description="Phytocyanin" evidence="3">
    <location>
        <begin position="65"/>
        <end position="160"/>
    </location>
</feature>
<keyword evidence="1" id="KW-0479">Metal-binding</keyword>
<dbReference type="GO" id="GO:0005886">
    <property type="term" value="C:plasma membrane"/>
    <property type="evidence" value="ECO:0007669"/>
    <property type="project" value="TreeGrafter"/>
</dbReference>
<dbReference type="Proteomes" id="UP000243499">
    <property type="component" value="Chromosome 7"/>
</dbReference>
<dbReference type="PANTHER" id="PTHR33021">
    <property type="entry name" value="BLUE COPPER PROTEIN"/>
    <property type="match status" value="1"/>
</dbReference>
<dbReference type="Pfam" id="PF02298">
    <property type="entry name" value="Cu_bind_like"/>
    <property type="match status" value="1"/>
</dbReference>
<dbReference type="CDD" id="cd04216">
    <property type="entry name" value="Phytocyanin"/>
    <property type="match status" value="1"/>
</dbReference>
<dbReference type="PROSITE" id="PS00196">
    <property type="entry name" value="COPPER_BLUE"/>
    <property type="match status" value="1"/>
</dbReference>
<dbReference type="SUPFAM" id="SSF49503">
    <property type="entry name" value="Cupredoxins"/>
    <property type="match status" value="1"/>
</dbReference>
<dbReference type="GO" id="GO:0046872">
    <property type="term" value="F:metal ion binding"/>
    <property type="evidence" value="ECO:0007669"/>
    <property type="project" value="UniProtKB-KW"/>
</dbReference>
<keyword evidence="2" id="KW-0186">Copper</keyword>
<dbReference type="InterPro" id="IPR039391">
    <property type="entry name" value="Phytocyanin-like"/>
</dbReference>
<dbReference type="Gene3D" id="2.60.40.420">
    <property type="entry name" value="Cupredoxins - blue copper proteins"/>
    <property type="match status" value="1"/>
</dbReference>
<evidence type="ECO:0000259" key="3">
    <source>
        <dbReference type="PROSITE" id="PS51485"/>
    </source>
</evidence>
<dbReference type="PANTHER" id="PTHR33021:SF273">
    <property type="entry name" value="OS04G0629200 PROTEIN"/>
    <property type="match status" value="1"/>
</dbReference>
<dbReference type="EMBL" id="CM008052">
    <property type="protein sequence ID" value="PAN40230.1"/>
    <property type="molecule type" value="Genomic_DNA"/>
</dbReference>
<dbReference type="GO" id="GO:0009055">
    <property type="term" value="F:electron transfer activity"/>
    <property type="evidence" value="ECO:0007669"/>
    <property type="project" value="InterPro"/>
</dbReference>
<name>A0A2S3IAL7_9POAL</name>
<sequence>MRMPASPFGRGVSASRRLQLQSFYPTPLQLRAPLPSIACARMSALAKALVALVAMAAVAELAAAKNHTIRWSASGNYGDWSASNAVSVGDSVVFTYGPPHTVDELPSEADYTACSFAGAVSSDSTGSTAFTFDRPGTRYFACATGSHCAGGQKVAITVSGASSQSPATPKGNSAAPMAGIAAKLALGLGVGAALLAAFN</sequence>
<organism evidence="4">
    <name type="scientific">Panicum hallii</name>
    <dbReference type="NCBI Taxonomy" id="206008"/>
    <lineage>
        <taxon>Eukaryota</taxon>
        <taxon>Viridiplantae</taxon>
        <taxon>Streptophyta</taxon>
        <taxon>Embryophyta</taxon>
        <taxon>Tracheophyta</taxon>
        <taxon>Spermatophyta</taxon>
        <taxon>Magnoliopsida</taxon>
        <taxon>Liliopsida</taxon>
        <taxon>Poales</taxon>
        <taxon>Poaceae</taxon>
        <taxon>PACMAD clade</taxon>
        <taxon>Panicoideae</taxon>
        <taxon>Panicodae</taxon>
        <taxon>Paniceae</taxon>
        <taxon>Panicinae</taxon>
        <taxon>Panicum</taxon>
        <taxon>Panicum sect. Panicum</taxon>
    </lineage>
</organism>
<accession>A0A2S3IAL7</accession>
<dbReference type="InterPro" id="IPR008972">
    <property type="entry name" value="Cupredoxin"/>
</dbReference>
<dbReference type="InterPro" id="IPR028871">
    <property type="entry name" value="BlueCu_1_BS"/>
</dbReference>
<evidence type="ECO:0000256" key="2">
    <source>
        <dbReference type="ARBA" id="ARBA00023008"/>
    </source>
</evidence>
<dbReference type="PROSITE" id="PS51485">
    <property type="entry name" value="PHYTOCYANIN"/>
    <property type="match status" value="1"/>
</dbReference>
<reference evidence="4" key="1">
    <citation type="submission" date="2018-04" db="EMBL/GenBank/DDBJ databases">
        <title>WGS assembly of Panicum hallii.</title>
        <authorList>
            <person name="Lovell J."/>
            <person name="Jenkins J."/>
            <person name="Lowry D."/>
            <person name="Mamidi S."/>
            <person name="Sreedasyam A."/>
            <person name="Weng X."/>
            <person name="Barry K."/>
            <person name="Bonette J."/>
            <person name="Campitelli B."/>
            <person name="Daum C."/>
            <person name="Gordon S."/>
            <person name="Gould B."/>
            <person name="Lipzen A."/>
            <person name="Macqueen A."/>
            <person name="Palacio-Mejia J."/>
            <person name="Plott C."/>
            <person name="Shakirov E."/>
            <person name="Shu S."/>
            <person name="Yoshinaga Y."/>
            <person name="Zane M."/>
            <person name="Rokhsar D."/>
            <person name="Grimwood J."/>
            <person name="Schmutz J."/>
            <person name="Juenger T."/>
        </authorList>
    </citation>
    <scope>NUCLEOTIDE SEQUENCE [LARGE SCALE GENOMIC DNA]</scope>
    <source>
        <strain evidence="4">FIL2</strain>
    </source>
</reference>
<evidence type="ECO:0000256" key="1">
    <source>
        <dbReference type="ARBA" id="ARBA00022723"/>
    </source>
</evidence>